<evidence type="ECO:0000256" key="10">
    <source>
        <dbReference type="NCBIfam" id="TIGR00593"/>
    </source>
</evidence>
<evidence type="ECO:0000259" key="13">
    <source>
        <dbReference type="SMART" id="SM00482"/>
    </source>
</evidence>
<evidence type="ECO:0000256" key="11">
    <source>
        <dbReference type="RuleBase" id="RU004460"/>
    </source>
</evidence>
<evidence type="ECO:0000313" key="14">
    <source>
        <dbReference type="EMBL" id="PJA46742.1"/>
    </source>
</evidence>
<comment type="similarity">
    <text evidence="1 11">Belongs to the DNA polymerase type-A family.</text>
</comment>
<dbReference type="InterPro" id="IPR029060">
    <property type="entry name" value="PIN-like_dom_sf"/>
</dbReference>
<evidence type="ECO:0000256" key="9">
    <source>
        <dbReference type="ARBA" id="ARBA00049244"/>
    </source>
</evidence>
<dbReference type="InterPro" id="IPR008918">
    <property type="entry name" value="HhH2"/>
</dbReference>
<comment type="caution">
    <text evidence="14">The sequence shown here is derived from an EMBL/GenBank/DDBJ whole genome shotgun (WGS) entry which is preliminary data.</text>
</comment>
<dbReference type="GO" id="GO:0006261">
    <property type="term" value="P:DNA-templated DNA replication"/>
    <property type="evidence" value="ECO:0007669"/>
    <property type="project" value="UniProtKB-UniRule"/>
</dbReference>
<dbReference type="InterPro" id="IPR019760">
    <property type="entry name" value="DNA-dir_DNA_pol_A_CS"/>
</dbReference>
<keyword evidence="3 11" id="KW-0548">Nucleotidyltransferase</keyword>
<sequence length="900" mass="102624">MPSKSIKTFLILDGNALLHRAWHALPPLTTTSGLVVNAVYGFAVILENMLENYKPDYMAVAWDVKGETFRHKLFSSYKAHREKKEQELYDQIPLIQEMLIAYGVTSLFLEGYEADDVIGTLVEKFKKKKDLEVLVLSGDLDLLQLVNTHVKVICFQKGISETKIYNEESVHERFDLDPKDLIDYKALRGDASDNIPGVKGIGEKTAHYLVKTYGTVEQIYQALEQGKIEKKIAVKLVGEKSTALEAKELVTIMRTIPLDLDIESLKRKLIDKEVLISLFKQWEFKRLVKKYEGGGIKNEELEIKNEELGVRRQKAAVVRDIKTLKEQLRIFYKKPIGFFLLPKPQEDLFGSAFFLAALSDGETTLIIPEPTKEHLELLHTCFAQVDKLIVHDAKKLLYLFSKQGIFLSFDIDGRQWFDLMIASYVCSSARRSHDLASIFEQTISKTLPKIPELFSTDENYQVIGSIVALFPFLFEKIQSELKNTSTISIFEEIEMPLVRILFEMELAGIKIDCDFLKNLSKEFDQVLKKLTKQIYDQAGTKFNINSPLQLAPILFEKLKIPTKGIHKTKSGFSTAASELEKLSHIHPIIPLLREYRESMKLKSTYIDVLPNLFGSDERIHTSFNQTIASTGRLSSSDPNIQNIPNRSSLGHRIRKAFIAEKGKQLLSADYSQIELRLVSVMAKDKPFMQAFLEGADIHRRTAAEVWDIPEEKVTPEQRYAAKAINFGILYGTGSRSLANSTGLSFDEARAFLDRYFQIHHAIRTYMDEIKVFVRQHGYVQTLFGRRRYLPEINSGVQMLVASAERMAINMPMQGTQADIIKKAMIEIDAWIRTLKQSQQKNLSKKIQMLLQVHDELVFEVDEDFVSIATSSIKQIMESVITLEVPLIVDIEVGKNWGELC</sequence>
<dbReference type="AlphaFoldDB" id="A0A2M7XFV5"/>
<proteinExistence type="inferred from homology"/>
<dbReference type="SUPFAM" id="SSF53098">
    <property type="entry name" value="Ribonuclease H-like"/>
    <property type="match status" value="1"/>
</dbReference>
<dbReference type="InterPro" id="IPR001098">
    <property type="entry name" value="DNA-dir_DNA_pol_A_palm_dom"/>
</dbReference>
<comment type="function">
    <text evidence="11">In addition to polymerase activity, this DNA polymerase exhibits 5'-3' exonuclease activity.</text>
</comment>
<keyword evidence="7 11" id="KW-0238">DNA-binding</keyword>
<dbReference type="CDD" id="cd09898">
    <property type="entry name" value="H3TH_53EXO"/>
    <property type="match status" value="1"/>
</dbReference>
<dbReference type="Gene3D" id="1.20.1060.10">
    <property type="entry name" value="Taq DNA Polymerase, Chain T, domain 4"/>
    <property type="match status" value="1"/>
</dbReference>
<evidence type="ECO:0000256" key="6">
    <source>
        <dbReference type="ARBA" id="ARBA00022932"/>
    </source>
</evidence>
<dbReference type="SUPFAM" id="SSF88723">
    <property type="entry name" value="PIN domain-like"/>
    <property type="match status" value="1"/>
</dbReference>
<dbReference type="Pfam" id="PF01367">
    <property type="entry name" value="5_3_exonuc"/>
    <property type="match status" value="1"/>
</dbReference>
<dbReference type="NCBIfam" id="NF004397">
    <property type="entry name" value="PRK05755.1"/>
    <property type="match status" value="1"/>
</dbReference>
<dbReference type="NCBIfam" id="TIGR00593">
    <property type="entry name" value="pola"/>
    <property type="match status" value="1"/>
</dbReference>
<dbReference type="PANTHER" id="PTHR10133">
    <property type="entry name" value="DNA POLYMERASE I"/>
    <property type="match status" value="1"/>
</dbReference>
<dbReference type="GO" id="GO:0003887">
    <property type="term" value="F:DNA-directed DNA polymerase activity"/>
    <property type="evidence" value="ECO:0007669"/>
    <property type="project" value="UniProtKB-UniRule"/>
</dbReference>
<evidence type="ECO:0000256" key="5">
    <source>
        <dbReference type="ARBA" id="ARBA00022763"/>
    </source>
</evidence>
<dbReference type="GO" id="GO:0003677">
    <property type="term" value="F:DNA binding"/>
    <property type="evidence" value="ECO:0007669"/>
    <property type="project" value="UniProtKB-UniRule"/>
</dbReference>
<dbReference type="Gene3D" id="1.10.150.20">
    <property type="entry name" value="5' to 3' exonuclease, C-terminal subdomain"/>
    <property type="match status" value="2"/>
</dbReference>
<dbReference type="InterPro" id="IPR020046">
    <property type="entry name" value="5-3_exonucl_a-hlix_arch_N"/>
</dbReference>
<keyword evidence="6 11" id="KW-0239">DNA-directed DNA polymerase</keyword>
<dbReference type="InterPro" id="IPR018320">
    <property type="entry name" value="DNA_polymerase_1"/>
</dbReference>
<dbReference type="Proteomes" id="UP000229749">
    <property type="component" value="Unassembled WGS sequence"/>
</dbReference>
<reference evidence="15" key="1">
    <citation type="submission" date="2017-09" db="EMBL/GenBank/DDBJ databases">
        <title>Depth-based differentiation of microbial function through sediment-hosted aquifers and enrichment of novel symbionts in the deep terrestrial subsurface.</title>
        <authorList>
            <person name="Probst A.J."/>
            <person name="Ladd B."/>
            <person name="Jarett J.K."/>
            <person name="Geller-Mcgrath D.E."/>
            <person name="Sieber C.M.K."/>
            <person name="Emerson J.B."/>
            <person name="Anantharaman K."/>
            <person name="Thomas B.C."/>
            <person name="Malmstrom R."/>
            <person name="Stieglmeier M."/>
            <person name="Klingl A."/>
            <person name="Woyke T."/>
            <person name="Ryan C.M."/>
            <person name="Banfield J.F."/>
        </authorList>
    </citation>
    <scope>NUCLEOTIDE SEQUENCE [LARGE SCALE GENOMIC DNA]</scope>
</reference>
<keyword evidence="4 11" id="KW-0235">DNA replication</keyword>
<name>A0A2M7XFV5_9BACT</name>
<dbReference type="CDD" id="cd09859">
    <property type="entry name" value="PIN_53EXO"/>
    <property type="match status" value="1"/>
</dbReference>
<dbReference type="CDD" id="cd06140">
    <property type="entry name" value="DNA_polA_I_Bacillus_like_exo"/>
    <property type="match status" value="1"/>
</dbReference>
<keyword evidence="11" id="KW-0378">Hydrolase</keyword>
<evidence type="ECO:0000256" key="4">
    <source>
        <dbReference type="ARBA" id="ARBA00022705"/>
    </source>
</evidence>
<dbReference type="PRINTS" id="PR00868">
    <property type="entry name" value="DNAPOLI"/>
</dbReference>
<evidence type="ECO:0000313" key="15">
    <source>
        <dbReference type="Proteomes" id="UP000229749"/>
    </source>
</evidence>
<keyword evidence="2 11" id="KW-0808">Transferase</keyword>
<dbReference type="Gene3D" id="3.30.420.10">
    <property type="entry name" value="Ribonuclease H-like superfamily/Ribonuclease H"/>
    <property type="match status" value="1"/>
</dbReference>
<dbReference type="InterPro" id="IPR012337">
    <property type="entry name" value="RNaseH-like_sf"/>
</dbReference>
<dbReference type="InterPro" id="IPR036397">
    <property type="entry name" value="RNaseH_sf"/>
</dbReference>
<keyword evidence="11" id="KW-0269">Exonuclease</keyword>
<dbReference type="PROSITE" id="PS00447">
    <property type="entry name" value="DNA_POLYMERASE_A"/>
    <property type="match status" value="1"/>
</dbReference>
<dbReference type="Gene3D" id="3.30.70.370">
    <property type="match status" value="1"/>
</dbReference>
<dbReference type="Pfam" id="PF02739">
    <property type="entry name" value="5_3_exonuc_N"/>
    <property type="match status" value="1"/>
</dbReference>
<feature type="domain" description="DNA-directed DNA polymerase family A palm" evidence="13">
    <location>
        <begin position="650"/>
        <end position="864"/>
    </location>
</feature>
<protein>
    <recommendedName>
        <fullName evidence="10 11">DNA polymerase I</fullName>
        <ecNumber evidence="10 11">2.7.7.7</ecNumber>
    </recommendedName>
</protein>
<dbReference type="FunFam" id="1.10.150.20:FF:000003">
    <property type="entry name" value="DNA polymerase I"/>
    <property type="match status" value="1"/>
</dbReference>
<dbReference type="GO" id="GO:0006302">
    <property type="term" value="P:double-strand break repair"/>
    <property type="evidence" value="ECO:0007669"/>
    <property type="project" value="TreeGrafter"/>
</dbReference>
<dbReference type="Gene3D" id="3.40.50.1010">
    <property type="entry name" value="5'-nuclease"/>
    <property type="match status" value="1"/>
</dbReference>
<dbReference type="SMART" id="SM00279">
    <property type="entry name" value="HhH2"/>
    <property type="match status" value="1"/>
</dbReference>
<gene>
    <name evidence="11" type="primary">polA</name>
    <name evidence="14" type="ORF">CO172_03605</name>
</gene>
<evidence type="ECO:0000256" key="8">
    <source>
        <dbReference type="ARBA" id="ARBA00023204"/>
    </source>
</evidence>
<organism evidence="14 15">
    <name type="scientific">Candidatus Uhrbacteria bacterium CG_4_9_14_3_um_filter_36_7</name>
    <dbReference type="NCBI Taxonomy" id="1975033"/>
    <lineage>
        <taxon>Bacteria</taxon>
        <taxon>Candidatus Uhriibacteriota</taxon>
    </lineage>
</organism>
<evidence type="ECO:0000256" key="7">
    <source>
        <dbReference type="ARBA" id="ARBA00023125"/>
    </source>
</evidence>
<dbReference type="SMART" id="SM00482">
    <property type="entry name" value="POLAc"/>
    <property type="match status" value="1"/>
</dbReference>
<dbReference type="EMBL" id="PFWS01000056">
    <property type="protein sequence ID" value="PJA46742.1"/>
    <property type="molecule type" value="Genomic_DNA"/>
</dbReference>
<evidence type="ECO:0000259" key="12">
    <source>
        <dbReference type="SMART" id="SM00475"/>
    </source>
</evidence>
<dbReference type="InterPro" id="IPR002421">
    <property type="entry name" value="5-3_exonuclease"/>
</dbReference>
<dbReference type="SMART" id="SM00475">
    <property type="entry name" value="53EXOc"/>
    <property type="match status" value="1"/>
</dbReference>
<evidence type="ECO:0000256" key="2">
    <source>
        <dbReference type="ARBA" id="ARBA00022679"/>
    </source>
</evidence>
<accession>A0A2M7XFV5</accession>
<evidence type="ECO:0000256" key="1">
    <source>
        <dbReference type="ARBA" id="ARBA00007705"/>
    </source>
</evidence>
<dbReference type="InterPro" id="IPR020045">
    <property type="entry name" value="DNA_polI_H3TH"/>
</dbReference>
<dbReference type="SUPFAM" id="SSF56672">
    <property type="entry name" value="DNA/RNA polymerases"/>
    <property type="match status" value="1"/>
</dbReference>
<dbReference type="InterPro" id="IPR036279">
    <property type="entry name" value="5-3_exonuclease_C_sf"/>
</dbReference>
<dbReference type="InterPro" id="IPR002298">
    <property type="entry name" value="DNA_polymerase_A"/>
</dbReference>
<keyword evidence="11" id="KW-0540">Nuclease</keyword>
<dbReference type="CDD" id="cd08637">
    <property type="entry name" value="DNA_pol_A_pol_I_C"/>
    <property type="match status" value="1"/>
</dbReference>
<dbReference type="InterPro" id="IPR043502">
    <property type="entry name" value="DNA/RNA_pol_sf"/>
</dbReference>
<dbReference type="SUPFAM" id="SSF47807">
    <property type="entry name" value="5' to 3' exonuclease, C-terminal subdomain"/>
    <property type="match status" value="1"/>
</dbReference>
<comment type="catalytic activity">
    <reaction evidence="9 11">
        <text>DNA(n) + a 2'-deoxyribonucleoside 5'-triphosphate = DNA(n+1) + diphosphate</text>
        <dbReference type="Rhea" id="RHEA:22508"/>
        <dbReference type="Rhea" id="RHEA-COMP:17339"/>
        <dbReference type="Rhea" id="RHEA-COMP:17340"/>
        <dbReference type="ChEBI" id="CHEBI:33019"/>
        <dbReference type="ChEBI" id="CHEBI:61560"/>
        <dbReference type="ChEBI" id="CHEBI:173112"/>
        <dbReference type="EC" id="2.7.7.7"/>
    </reaction>
</comment>
<keyword evidence="8 11" id="KW-0234">DNA repair</keyword>
<feature type="domain" description="5'-3' exonuclease" evidence="12">
    <location>
        <begin position="6"/>
        <end position="268"/>
    </location>
</feature>
<dbReference type="PANTHER" id="PTHR10133:SF27">
    <property type="entry name" value="DNA POLYMERASE NU"/>
    <property type="match status" value="1"/>
</dbReference>
<dbReference type="FunFam" id="1.10.150.20:FF:000002">
    <property type="entry name" value="DNA polymerase I"/>
    <property type="match status" value="1"/>
</dbReference>
<dbReference type="Pfam" id="PF00476">
    <property type="entry name" value="DNA_pol_A"/>
    <property type="match status" value="1"/>
</dbReference>
<dbReference type="EC" id="2.7.7.7" evidence="10 11"/>
<keyword evidence="5 11" id="KW-0227">DNA damage</keyword>
<dbReference type="FunFam" id="1.20.1060.10:FF:000001">
    <property type="entry name" value="DNA polymerase I"/>
    <property type="match status" value="1"/>
</dbReference>
<dbReference type="GO" id="GO:0008409">
    <property type="term" value="F:5'-3' exonuclease activity"/>
    <property type="evidence" value="ECO:0007669"/>
    <property type="project" value="UniProtKB-UniRule"/>
</dbReference>
<evidence type="ECO:0000256" key="3">
    <source>
        <dbReference type="ARBA" id="ARBA00022695"/>
    </source>
</evidence>